<dbReference type="OrthoDB" id="10324542at2759"/>
<dbReference type="Gene3D" id="1.25.40.10">
    <property type="entry name" value="Tetratricopeptide repeat domain"/>
    <property type="match status" value="1"/>
</dbReference>
<organism evidence="2 3">
    <name type="scientific">Aspergillus mulundensis</name>
    <dbReference type="NCBI Taxonomy" id="1810919"/>
    <lineage>
        <taxon>Eukaryota</taxon>
        <taxon>Fungi</taxon>
        <taxon>Dikarya</taxon>
        <taxon>Ascomycota</taxon>
        <taxon>Pezizomycotina</taxon>
        <taxon>Eurotiomycetes</taxon>
        <taxon>Eurotiomycetidae</taxon>
        <taxon>Eurotiales</taxon>
        <taxon>Aspergillaceae</taxon>
        <taxon>Aspergillus</taxon>
        <taxon>Aspergillus subgen. Nidulantes</taxon>
    </lineage>
</organism>
<dbReference type="GeneID" id="38111586"/>
<comment type="caution">
    <text evidence="2">The sequence shown here is derived from an EMBL/GenBank/DDBJ whole genome shotgun (WGS) entry which is preliminary data.</text>
</comment>
<protein>
    <submittedName>
        <fullName evidence="2">Uncharacterized protein</fullName>
    </submittedName>
</protein>
<reference evidence="2 3" key="1">
    <citation type="journal article" date="2018" name="IMA Fungus">
        <title>IMA Genome-F 9: Draft genome sequence of Annulohypoxylon stygium, Aspergillus mulundensis, Berkeleyomyces basicola (syn. Thielaviopsis basicola), Ceratocystis smalleyi, two Cercospora beticola strains, Coleophoma cylindrospora, Fusarium fracticaudum, Phialophora cf. hyalina, and Morchella septimelata.</title>
        <authorList>
            <person name="Wingfield B.D."/>
            <person name="Bills G.F."/>
            <person name="Dong Y."/>
            <person name="Huang W."/>
            <person name="Nel W.J."/>
            <person name="Swalarsk-Parry B.S."/>
            <person name="Vaghefi N."/>
            <person name="Wilken P.M."/>
            <person name="An Z."/>
            <person name="de Beer Z.W."/>
            <person name="De Vos L."/>
            <person name="Chen L."/>
            <person name="Duong T.A."/>
            <person name="Gao Y."/>
            <person name="Hammerbacher A."/>
            <person name="Kikkert J.R."/>
            <person name="Li Y."/>
            <person name="Li H."/>
            <person name="Li K."/>
            <person name="Li Q."/>
            <person name="Liu X."/>
            <person name="Ma X."/>
            <person name="Naidoo K."/>
            <person name="Pethybridge S.J."/>
            <person name="Sun J."/>
            <person name="Steenkamp E.T."/>
            <person name="van der Nest M.A."/>
            <person name="van Wyk S."/>
            <person name="Wingfield M.J."/>
            <person name="Xiong C."/>
            <person name="Yue Q."/>
            <person name="Zhang X."/>
        </authorList>
    </citation>
    <scope>NUCLEOTIDE SEQUENCE [LARGE SCALE GENOMIC DNA]</scope>
    <source>
        <strain evidence="2 3">DSM 5745</strain>
    </source>
</reference>
<evidence type="ECO:0000313" key="3">
    <source>
        <dbReference type="Proteomes" id="UP000256690"/>
    </source>
</evidence>
<feature type="compositionally biased region" description="Basic and acidic residues" evidence="1">
    <location>
        <begin position="498"/>
        <end position="526"/>
    </location>
</feature>
<accession>A0A3D8T5U2</accession>
<sequence>MESDSDVAIEDTLSTLRDAPACDFLAKHHHKFYLKNHDPKLLDSAILCARRAVEVCSSMNPLLRTCCFRAANYLNLRHRRSNEPCDADLDDALKYLEKAANTLLDSESVRQKAKRLAVKADCHFRLFQAGRYGDFSKALYAFDEALKIWKEIGDWKKTARTLWDITALHAAKFDKDWNKDLSLLDLSVDYVDKAIEACGEDSELRAELLGDKIRLLERRAEHNDTKKEQNYKAAFELAEWVIRECGDPEQNPKSMIMNYQRWIKDPSLNLEALKQTMAPSQYYGATFPQRVYDATFKVHEASEKNFHDQYQTALRAAICQGPGLNSAIYAQEQLVAHLLESVKDKDQGEQQAEALDKLALLQQLRYEERRGMNDLLGVADSLNKAVSKTSDEHTRKLLERLRRAAKWYANSHDKVGSLKQTEWVERGIAAAQTAVDVAEGDMTISNREKAAAYNLLGHCLVEQFELDIEDYDVIEAAIEAGQKAVKLMETNEDNESDEAFKEEREGYDQDCDHWMEREKEATKWGR</sequence>
<gene>
    <name evidence="2" type="ORF">DSM5745_01216</name>
</gene>
<keyword evidence="3" id="KW-1185">Reference proteome</keyword>
<dbReference type="AlphaFoldDB" id="A0A3D8T5U2"/>
<feature type="region of interest" description="Disordered" evidence="1">
    <location>
        <begin position="490"/>
        <end position="526"/>
    </location>
</feature>
<dbReference type="InterPro" id="IPR011990">
    <property type="entry name" value="TPR-like_helical_dom_sf"/>
</dbReference>
<proteinExistence type="predicted"/>
<dbReference type="Proteomes" id="UP000256690">
    <property type="component" value="Unassembled WGS sequence"/>
</dbReference>
<name>A0A3D8T5U2_9EURO</name>
<dbReference type="RefSeq" id="XP_026609077.1">
    <property type="nucleotide sequence ID" value="XM_026743232.1"/>
</dbReference>
<dbReference type="EMBL" id="PVWQ01000001">
    <property type="protein sequence ID" value="RDW93894.1"/>
    <property type="molecule type" value="Genomic_DNA"/>
</dbReference>
<evidence type="ECO:0000256" key="1">
    <source>
        <dbReference type="SAM" id="MobiDB-lite"/>
    </source>
</evidence>
<evidence type="ECO:0000313" key="2">
    <source>
        <dbReference type="EMBL" id="RDW93894.1"/>
    </source>
</evidence>